<dbReference type="InterPro" id="IPR011009">
    <property type="entry name" value="Kinase-like_dom_sf"/>
</dbReference>
<keyword evidence="3" id="KW-0808">Transferase</keyword>
<dbReference type="Gene3D" id="3.80.10.10">
    <property type="entry name" value="Ribonuclease Inhibitor"/>
    <property type="match status" value="1"/>
</dbReference>
<keyword evidence="6" id="KW-0067">ATP-binding</keyword>
<evidence type="ECO:0000256" key="4">
    <source>
        <dbReference type="ARBA" id="ARBA00022741"/>
    </source>
</evidence>
<dbReference type="Gene3D" id="1.10.510.10">
    <property type="entry name" value="Transferase(Phosphotransferase) domain 1"/>
    <property type="match status" value="1"/>
</dbReference>
<keyword evidence="5" id="KW-0418">Kinase</keyword>
<dbReference type="PANTHER" id="PTHR48005">
    <property type="entry name" value="LEUCINE RICH REPEAT KINASE 2"/>
    <property type="match status" value="1"/>
</dbReference>
<comment type="catalytic activity">
    <reaction evidence="7">
        <text>L-threonyl-[protein] + ATP = O-phospho-L-threonyl-[protein] + ADP + H(+)</text>
        <dbReference type="Rhea" id="RHEA:46608"/>
        <dbReference type="Rhea" id="RHEA-COMP:11060"/>
        <dbReference type="Rhea" id="RHEA-COMP:11605"/>
        <dbReference type="ChEBI" id="CHEBI:15378"/>
        <dbReference type="ChEBI" id="CHEBI:30013"/>
        <dbReference type="ChEBI" id="CHEBI:30616"/>
        <dbReference type="ChEBI" id="CHEBI:61977"/>
        <dbReference type="ChEBI" id="CHEBI:456216"/>
        <dbReference type="EC" id="2.7.11.1"/>
    </reaction>
</comment>
<keyword evidence="10" id="KW-0812">Transmembrane</keyword>
<dbReference type="EMBL" id="SDRB02006393">
    <property type="protein sequence ID" value="THG12712.1"/>
    <property type="molecule type" value="Genomic_DNA"/>
</dbReference>
<evidence type="ECO:0000256" key="6">
    <source>
        <dbReference type="ARBA" id="ARBA00022840"/>
    </source>
</evidence>
<evidence type="ECO:0000313" key="12">
    <source>
        <dbReference type="EMBL" id="THG12712.1"/>
    </source>
</evidence>
<protein>
    <recommendedName>
        <fullName evidence="1">non-specific serine/threonine protein kinase</fullName>
        <ecNumber evidence="1">2.7.11.1</ecNumber>
    </recommendedName>
</protein>
<dbReference type="Proteomes" id="UP000306102">
    <property type="component" value="Unassembled WGS sequence"/>
</dbReference>
<dbReference type="GO" id="GO:0005524">
    <property type="term" value="F:ATP binding"/>
    <property type="evidence" value="ECO:0007669"/>
    <property type="project" value="UniProtKB-KW"/>
</dbReference>
<name>A0A4S4E9B6_CAMSN</name>
<accession>A0A4S4E9B6</accession>
<evidence type="ECO:0000256" key="2">
    <source>
        <dbReference type="ARBA" id="ARBA00022527"/>
    </source>
</evidence>
<evidence type="ECO:0000256" key="8">
    <source>
        <dbReference type="ARBA" id="ARBA00048679"/>
    </source>
</evidence>
<proteinExistence type="predicted"/>
<evidence type="ECO:0000256" key="1">
    <source>
        <dbReference type="ARBA" id="ARBA00012513"/>
    </source>
</evidence>
<evidence type="ECO:0000256" key="7">
    <source>
        <dbReference type="ARBA" id="ARBA00047899"/>
    </source>
</evidence>
<keyword evidence="10" id="KW-0472">Membrane</keyword>
<dbReference type="PROSITE" id="PS50011">
    <property type="entry name" value="PROTEIN_KINASE_DOM"/>
    <property type="match status" value="1"/>
</dbReference>
<dbReference type="Pfam" id="PF07714">
    <property type="entry name" value="PK_Tyr_Ser-Thr"/>
    <property type="match status" value="1"/>
</dbReference>
<dbReference type="GO" id="GO:0004674">
    <property type="term" value="F:protein serine/threonine kinase activity"/>
    <property type="evidence" value="ECO:0007669"/>
    <property type="project" value="UniProtKB-KW"/>
</dbReference>
<dbReference type="STRING" id="542762.A0A4S4E9B6"/>
<evidence type="ECO:0000259" key="11">
    <source>
        <dbReference type="PROSITE" id="PS50011"/>
    </source>
</evidence>
<dbReference type="InterPro" id="IPR000719">
    <property type="entry name" value="Prot_kinase_dom"/>
</dbReference>
<dbReference type="SUPFAM" id="SSF56112">
    <property type="entry name" value="Protein kinase-like (PK-like)"/>
    <property type="match status" value="1"/>
</dbReference>
<dbReference type="PANTHER" id="PTHR48005:SF95">
    <property type="entry name" value="PROTEIN KINASE DOMAIN-CONTAINING PROTEIN"/>
    <property type="match status" value="1"/>
</dbReference>
<comment type="caution">
    <text evidence="12">The sequence shown here is derived from an EMBL/GenBank/DDBJ whole genome shotgun (WGS) entry which is preliminary data.</text>
</comment>
<keyword evidence="13" id="KW-1185">Reference proteome</keyword>
<dbReference type="InterPro" id="IPR001245">
    <property type="entry name" value="Ser-Thr/Tyr_kinase_cat_dom"/>
</dbReference>
<evidence type="ECO:0000256" key="3">
    <source>
        <dbReference type="ARBA" id="ARBA00022679"/>
    </source>
</evidence>
<sequence length="449" mass="50356">MRPVVSPHGPQQYPLVQSRTGGKPSPILEGEISLEITNLQSLENLNLSLNNLSSLIPKGYEDIHGLAFIDISYNQLQGLIPMSNAFMNASIEALQGNKGLCGNVKGLQPYKVPSALHKHTLEKRTHVLVIVLPFGGALLLLGAFIGLLIMFNSRNTKSQGGLAYKAKLPSANIVAMKKLHPLSERVDRKDFLNEARALTEIKHRNIVKLFGYCSHARRSFLVYEYLERGSLATIFNKDEEAKEMDWPKRVNIIKGVASPLSYMHHDCTPPIVHRHISSNNVLIDEDSKRLQYTHAPLMKMDTIPVNKVGFKRQNISPFKPFSYKNIHLQNQKSGGRGTKDDGKSEIDFAALMVDCVLTSMDTSLSNVYDSFTRGDPIIDSSASSRYDMASVALLILTDRFYLLKVEFIPKFSVRAIWQRWRESYPKDGTKVDDAITVFTGVSRVFYGMN</sequence>
<dbReference type="InterPro" id="IPR032675">
    <property type="entry name" value="LRR_dom_sf"/>
</dbReference>
<dbReference type="SUPFAM" id="SSF52058">
    <property type="entry name" value="L domain-like"/>
    <property type="match status" value="1"/>
</dbReference>
<keyword evidence="2" id="KW-0723">Serine/threonine-protein kinase</keyword>
<feature type="transmembrane region" description="Helical" evidence="10">
    <location>
        <begin position="127"/>
        <end position="151"/>
    </location>
</feature>
<keyword evidence="10" id="KW-1133">Transmembrane helix</keyword>
<evidence type="ECO:0000256" key="5">
    <source>
        <dbReference type="ARBA" id="ARBA00022777"/>
    </source>
</evidence>
<reference evidence="12 13" key="1">
    <citation type="journal article" date="2018" name="Proc. Natl. Acad. Sci. U.S.A.">
        <title>Draft genome sequence of Camellia sinensis var. sinensis provides insights into the evolution of the tea genome and tea quality.</title>
        <authorList>
            <person name="Wei C."/>
            <person name="Yang H."/>
            <person name="Wang S."/>
            <person name="Zhao J."/>
            <person name="Liu C."/>
            <person name="Gao L."/>
            <person name="Xia E."/>
            <person name="Lu Y."/>
            <person name="Tai Y."/>
            <person name="She G."/>
            <person name="Sun J."/>
            <person name="Cao H."/>
            <person name="Tong W."/>
            <person name="Gao Q."/>
            <person name="Li Y."/>
            <person name="Deng W."/>
            <person name="Jiang X."/>
            <person name="Wang W."/>
            <person name="Chen Q."/>
            <person name="Zhang S."/>
            <person name="Li H."/>
            <person name="Wu J."/>
            <person name="Wang P."/>
            <person name="Li P."/>
            <person name="Shi C."/>
            <person name="Zheng F."/>
            <person name="Jian J."/>
            <person name="Huang B."/>
            <person name="Shan D."/>
            <person name="Shi M."/>
            <person name="Fang C."/>
            <person name="Yue Y."/>
            <person name="Li F."/>
            <person name="Li D."/>
            <person name="Wei S."/>
            <person name="Han B."/>
            <person name="Jiang C."/>
            <person name="Yin Y."/>
            <person name="Xia T."/>
            <person name="Zhang Z."/>
            <person name="Bennetzen J.L."/>
            <person name="Zhao S."/>
            <person name="Wan X."/>
        </authorList>
    </citation>
    <scope>NUCLEOTIDE SEQUENCE [LARGE SCALE GENOMIC DNA]</scope>
    <source>
        <strain evidence="13">cv. Shuchazao</strain>
        <tissue evidence="12">Leaf</tissue>
    </source>
</reference>
<dbReference type="EC" id="2.7.11.1" evidence="1"/>
<feature type="domain" description="Protein kinase" evidence="11">
    <location>
        <begin position="149"/>
        <end position="449"/>
    </location>
</feature>
<organism evidence="12 13">
    <name type="scientific">Camellia sinensis var. sinensis</name>
    <name type="common">China tea</name>
    <dbReference type="NCBI Taxonomy" id="542762"/>
    <lineage>
        <taxon>Eukaryota</taxon>
        <taxon>Viridiplantae</taxon>
        <taxon>Streptophyta</taxon>
        <taxon>Embryophyta</taxon>
        <taxon>Tracheophyta</taxon>
        <taxon>Spermatophyta</taxon>
        <taxon>Magnoliopsida</taxon>
        <taxon>eudicotyledons</taxon>
        <taxon>Gunneridae</taxon>
        <taxon>Pentapetalae</taxon>
        <taxon>asterids</taxon>
        <taxon>Ericales</taxon>
        <taxon>Theaceae</taxon>
        <taxon>Camellia</taxon>
    </lineage>
</organism>
<evidence type="ECO:0000256" key="9">
    <source>
        <dbReference type="SAM" id="MobiDB-lite"/>
    </source>
</evidence>
<feature type="region of interest" description="Disordered" evidence="9">
    <location>
        <begin position="1"/>
        <end position="24"/>
    </location>
</feature>
<dbReference type="AlphaFoldDB" id="A0A4S4E9B6"/>
<gene>
    <name evidence="12" type="ORF">TEA_026839</name>
</gene>
<keyword evidence="4" id="KW-0547">Nucleotide-binding</keyword>
<comment type="catalytic activity">
    <reaction evidence="8">
        <text>L-seryl-[protein] + ATP = O-phospho-L-seryl-[protein] + ADP + H(+)</text>
        <dbReference type="Rhea" id="RHEA:17989"/>
        <dbReference type="Rhea" id="RHEA-COMP:9863"/>
        <dbReference type="Rhea" id="RHEA-COMP:11604"/>
        <dbReference type="ChEBI" id="CHEBI:15378"/>
        <dbReference type="ChEBI" id="CHEBI:29999"/>
        <dbReference type="ChEBI" id="CHEBI:30616"/>
        <dbReference type="ChEBI" id="CHEBI:83421"/>
        <dbReference type="ChEBI" id="CHEBI:456216"/>
        <dbReference type="EC" id="2.7.11.1"/>
    </reaction>
</comment>
<evidence type="ECO:0000313" key="13">
    <source>
        <dbReference type="Proteomes" id="UP000306102"/>
    </source>
</evidence>
<evidence type="ECO:0000256" key="10">
    <source>
        <dbReference type="SAM" id="Phobius"/>
    </source>
</evidence>
<dbReference type="InterPro" id="IPR051420">
    <property type="entry name" value="Ser_Thr_Kinases_DiverseReg"/>
</dbReference>